<reference evidence="1 2" key="1">
    <citation type="submission" date="2011-08" db="EMBL/GenBank/DDBJ databases">
        <title>The Genome Sequence of Plasmodium vivax Brazil I.</title>
        <authorList>
            <consortium name="The Broad Institute Genome Sequencing Platform"/>
            <consortium name="The Broad Institute Genome Sequencing Center for Infectious Disease"/>
            <person name="Neafsey D."/>
            <person name="Carlton J."/>
            <person name="Barnwell J."/>
            <person name="Collins W."/>
            <person name="Escalante A."/>
            <person name="Mullikin J."/>
            <person name="Saul A."/>
            <person name="Guigo R."/>
            <person name="Camara F."/>
            <person name="Young S.K."/>
            <person name="Zeng Q."/>
            <person name="Gargeya S."/>
            <person name="Fitzgerald M."/>
            <person name="Haas B."/>
            <person name="Abouelleil A."/>
            <person name="Alvarado L."/>
            <person name="Arachchi H.M."/>
            <person name="Berlin A."/>
            <person name="Brown A."/>
            <person name="Chapman S.B."/>
            <person name="Chen Z."/>
            <person name="Dunbar C."/>
            <person name="Freedman E."/>
            <person name="Gearin G."/>
            <person name="Gellesch M."/>
            <person name="Goldberg J."/>
            <person name="Griggs A."/>
            <person name="Gujja S."/>
            <person name="Heiman D."/>
            <person name="Howarth C."/>
            <person name="Larson L."/>
            <person name="Lui A."/>
            <person name="MacDonald P.J.P."/>
            <person name="Montmayeur A."/>
            <person name="Murphy C."/>
            <person name="Neiman D."/>
            <person name="Pearson M."/>
            <person name="Priest M."/>
            <person name="Roberts A."/>
            <person name="Saif S."/>
            <person name="Shea T."/>
            <person name="Shenoy N."/>
            <person name="Sisk P."/>
            <person name="Stolte C."/>
            <person name="Sykes S."/>
            <person name="Wortman J."/>
            <person name="Nusbaum C."/>
            <person name="Birren B."/>
        </authorList>
    </citation>
    <scope>NUCLEOTIDE SEQUENCE [LARGE SCALE GENOMIC DNA]</scope>
    <source>
        <strain evidence="1 2">Brazil I</strain>
    </source>
</reference>
<protein>
    <recommendedName>
        <fullName evidence="3">Variable surface protein Vir4</fullName>
    </recommendedName>
</protein>
<organism evidence="1 2">
    <name type="scientific">Plasmodium vivax (strain Brazil I)</name>
    <dbReference type="NCBI Taxonomy" id="1033975"/>
    <lineage>
        <taxon>Eukaryota</taxon>
        <taxon>Sar</taxon>
        <taxon>Alveolata</taxon>
        <taxon>Apicomplexa</taxon>
        <taxon>Aconoidasida</taxon>
        <taxon>Haemosporida</taxon>
        <taxon>Plasmodiidae</taxon>
        <taxon>Plasmodium</taxon>
        <taxon>Plasmodium (Plasmodium)</taxon>
    </lineage>
</organism>
<dbReference type="InterPro" id="IPR008780">
    <property type="entry name" value="Plasmodium_Vir"/>
</dbReference>
<proteinExistence type="predicted"/>
<evidence type="ECO:0000313" key="1">
    <source>
        <dbReference type="EMBL" id="KMZ89403.1"/>
    </source>
</evidence>
<dbReference type="Proteomes" id="UP000053327">
    <property type="component" value="Unassembled WGS sequence"/>
</dbReference>
<dbReference type="EMBL" id="KQ234712">
    <property type="protein sequence ID" value="KMZ89403.1"/>
    <property type="molecule type" value="Genomic_DNA"/>
</dbReference>
<evidence type="ECO:0008006" key="3">
    <source>
        <dbReference type="Google" id="ProtNLM"/>
    </source>
</evidence>
<name>A0A0J9VQ42_PLAV1</name>
<dbReference type="Pfam" id="PF05795">
    <property type="entry name" value="Plasmodium_Vir"/>
    <property type="match status" value="1"/>
</dbReference>
<dbReference type="AlphaFoldDB" id="A0A0J9VQ42"/>
<evidence type="ECO:0000313" key="2">
    <source>
        <dbReference type="Proteomes" id="UP000053327"/>
    </source>
</evidence>
<accession>A0A0J9VQ42</accession>
<gene>
    <name evidence="1" type="ORF">PVBG_05914</name>
</gene>
<sequence>MISKDKIYYLLIRIPLVGFSYDNTKNIFFKKFNIIPNGLNKNILESTSNELFSGQFYNYLNNIDNLLEYYEDCSSLVSISSRSNKGSLRILCAQLLKYLKTTYTTLKIKELTYDPCILLNYWVYNRLVNIFGSDVPSTIAPTFATLQQIWNSFVEKQSDKSFYNKCIPNDKIIMQSDWKKRKELYDYYVDYDTLYKTARDYSQKCEAYYFKIKEMISVYKYFEEKCSSDKYKCPDVFYKCREINLQSELEKLPCHETIKGRTVSTSEDRSFRHSPGSEGRTQDLATEAGTQLENGDSGIGTKLTNSVLGAAPVLLTATALYRVCIYFINIYQCSMNL</sequence>